<evidence type="ECO:0000313" key="1">
    <source>
        <dbReference type="EMBL" id="CAG8974013.1"/>
    </source>
</evidence>
<sequence length="264" mass="29937">MFTGSVINRDLQRYCRHTHLVVTLTCFAKVCQKLNSRHTTHVWSETVQKYSRCDLTFCSDRLIAISALARRTCASLKLSPKDYLAGLWRPELDYELLWYTPSKIYDQEETISSCQVWDSDQVGAPSWSWASCNFHVLLPVRDPRNELVNCLVVLEAETVFGNDPFGSLSGGRLLVQPPLHHIEHSKKPTGTLPEEPFFPGHGKSDSPLPIKIRWDHDWESTWDEKGYLKPKSLYCMCIQAGTGSFCGVCCLVLQPTGQGIGQFR</sequence>
<dbReference type="AlphaFoldDB" id="A0A9N9LHT4"/>
<evidence type="ECO:0008006" key="3">
    <source>
        <dbReference type="Google" id="ProtNLM"/>
    </source>
</evidence>
<reference evidence="1" key="1">
    <citation type="submission" date="2021-07" db="EMBL/GenBank/DDBJ databases">
        <authorList>
            <person name="Durling M."/>
        </authorList>
    </citation>
    <scope>NUCLEOTIDE SEQUENCE</scope>
</reference>
<protein>
    <recommendedName>
        <fullName evidence="3">Heterokaryon incompatibility domain-containing protein</fullName>
    </recommendedName>
</protein>
<proteinExistence type="predicted"/>
<accession>A0A9N9LHT4</accession>
<name>A0A9N9LHT4_9HELO</name>
<dbReference type="OrthoDB" id="5347061at2759"/>
<evidence type="ECO:0000313" key="2">
    <source>
        <dbReference type="Proteomes" id="UP000701801"/>
    </source>
</evidence>
<comment type="caution">
    <text evidence="1">The sequence shown here is derived from an EMBL/GenBank/DDBJ whole genome shotgun (WGS) entry which is preliminary data.</text>
</comment>
<keyword evidence="2" id="KW-1185">Reference proteome</keyword>
<dbReference type="PANTHER" id="PTHR33112">
    <property type="entry name" value="DOMAIN PROTEIN, PUTATIVE-RELATED"/>
    <property type="match status" value="1"/>
</dbReference>
<organism evidence="1 2">
    <name type="scientific">Hymenoscyphus albidus</name>
    <dbReference type="NCBI Taxonomy" id="595503"/>
    <lineage>
        <taxon>Eukaryota</taxon>
        <taxon>Fungi</taxon>
        <taxon>Dikarya</taxon>
        <taxon>Ascomycota</taxon>
        <taxon>Pezizomycotina</taxon>
        <taxon>Leotiomycetes</taxon>
        <taxon>Helotiales</taxon>
        <taxon>Helotiaceae</taxon>
        <taxon>Hymenoscyphus</taxon>
    </lineage>
</organism>
<dbReference type="EMBL" id="CAJVRM010000087">
    <property type="protein sequence ID" value="CAG8974013.1"/>
    <property type="molecule type" value="Genomic_DNA"/>
</dbReference>
<dbReference type="Proteomes" id="UP000701801">
    <property type="component" value="Unassembled WGS sequence"/>
</dbReference>
<gene>
    <name evidence="1" type="ORF">HYALB_00008562</name>
</gene>
<dbReference type="PANTHER" id="PTHR33112:SF10">
    <property type="entry name" value="TOL"/>
    <property type="match status" value="1"/>
</dbReference>